<evidence type="ECO:0000313" key="1">
    <source>
        <dbReference type="EMBL" id="KAH6655651.1"/>
    </source>
</evidence>
<comment type="caution">
    <text evidence="1">The sequence shown here is derived from an EMBL/GenBank/DDBJ whole genome shotgun (WGS) entry which is preliminary data.</text>
</comment>
<evidence type="ECO:0000313" key="2">
    <source>
        <dbReference type="Proteomes" id="UP000758603"/>
    </source>
</evidence>
<dbReference type="GeneID" id="70124597"/>
<dbReference type="EMBL" id="JAGPXC010000003">
    <property type="protein sequence ID" value="KAH6655651.1"/>
    <property type="molecule type" value="Genomic_DNA"/>
</dbReference>
<reference evidence="1" key="1">
    <citation type="journal article" date="2021" name="Nat. Commun.">
        <title>Genetic determinants of endophytism in the Arabidopsis root mycobiome.</title>
        <authorList>
            <person name="Mesny F."/>
            <person name="Miyauchi S."/>
            <person name="Thiergart T."/>
            <person name="Pickel B."/>
            <person name="Atanasova L."/>
            <person name="Karlsson M."/>
            <person name="Huettel B."/>
            <person name="Barry K.W."/>
            <person name="Haridas S."/>
            <person name="Chen C."/>
            <person name="Bauer D."/>
            <person name="Andreopoulos W."/>
            <person name="Pangilinan J."/>
            <person name="LaButti K."/>
            <person name="Riley R."/>
            <person name="Lipzen A."/>
            <person name="Clum A."/>
            <person name="Drula E."/>
            <person name="Henrissat B."/>
            <person name="Kohler A."/>
            <person name="Grigoriev I.V."/>
            <person name="Martin F.M."/>
            <person name="Hacquard S."/>
        </authorList>
    </citation>
    <scope>NUCLEOTIDE SEQUENCE</scope>
    <source>
        <strain evidence="1">MPI-SDFR-AT-0073</strain>
    </source>
</reference>
<name>A0A9P8UNQ9_9PEZI</name>
<keyword evidence="2" id="KW-1185">Reference proteome</keyword>
<protein>
    <submittedName>
        <fullName evidence="1">Uncharacterized protein</fullName>
    </submittedName>
</protein>
<sequence length="96" mass="10717">MMIVLCHRGWREAFSSQIAIFATSLTAPPCALGLPVPTMAWMSYVMRELRTRSGSRNRILNRSAPGCLASRPPLPDRQDFRAQGFCQKPHVDVSEA</sequence>
<gene>
    <name evidence="1" type="ORF">BKA67DRAFT_244950</name>
</gene>
<proteinExistence type="predicted"/>
<dbReference type="RefSeq" id="XP_045959916.1">
    <property type="nucleotide sequence ID" value="XM_046095704.1"/>
</dbReference>
<dbReference type="AlphaFoldDB" id="A0A9P8UNQ9"/>
<accession>A0A9P8UNQ9</accession>
<dbReference type="Proteomes" id="UP000758603">
    <property type="component" value="Unassembled WGS sequence"/>
</dbReference>
<organism evidence="1 2">
    <name type="scientific">Truncatella angustata</name>
    <dbReference type="NCBI Taxonomy" id="152316"/>
    <lineage>
        <taxon>Eukaryota</taxon>
        <taxon>Fungi</taxon>
        <taxon>Dikarya</taxon>
        <taxon>Ascomycota</taxon>
        <taxon>Pezizomycotina</taxon>
        <taxon>Sordariomycetes</taxon>
        <taxon>Xylariomycetidae</taxon>
        <taxon>Amphisphaeriales</taxon>
        <taxon>Sporocadaceae</taxon>
        <taxon>Truncatella</taxon>
    </lineage>
</organism>